<reference evidence="3" key="1">
    <citation type="submission" date="2023-07" db="EMBL/GenBank/DDBJ databases">
        <title>Whole genome shotgun sequence of Streptomyces spororaveus NBRC 15456.</title>
        <authorList>
            <person name="Komaki H."/>
            <person name="Tamura T."/>
        </authorList>
    </citation>
    <scope>NUCLEOTIDE SEQUENCE [LARGE SCALE GENOMIC DNA]</scope>
    <source>
        <strain evidence="3">NBRC 15456</strain>
    </source>
</reference>
<sequence length="142" mass="14892">MSSAIAIAVRPIHSDAVTAALPSGASVLVDTGTTLSAEQEEPNRMCSISTQTSGHAGLNRAFADDPNRAGDVAPQMFDELPDRPTREGLATSAPARPSPIAVALPMPEFAPVTSAFWPRRIAGTGRRSSSTAELTDLARRRP</sequence>
<feature type="region of interest" description="Disordered" evidence="1">
    <location>
        <begin position="36"/>
        <end position="72"/>
    </location>
</feature>
<feature type="region of interest" description="Disordered" evidence="1">
    <location>
        <begin position="119"/>
        <end position="142"/>
    </location>
</feature>
<accession>A0ABQ3TPN8</accession>
<evidence type="ECO:0000313" key="3">
    <source>
        <dbReference type="Proteomes" id="UP000608522"/>
    </source>
</evidence>
<comment type="caution">
    <text evidence="2">The sequence shown here is derived from an EMBL/GenBank/DDBJ whole genome shotgun (WGS) entry which is preliminary data.</text>
</comment>
<dbReference type="EMBL" id="BNED01000005">
    <property type="protein sequence ID" value="GHI82375.1"/>
    <property type="molecule type" value="Genomic_DNA"/>
</dbReference>
<keyword evidence="3" id="KW-1185">Reference proteome</keyword>
<gene>
    <name evidence="2" type="ORF">Sspor_79360</name>
</gene>
<evidence type="ECO:0000256" key="1">
    <source>
        <dbReference type="SAM" id="MobiDB-lite"/>
    </source>
</evidence>
<name>A0ABQ3TPN8_9ACTN</name>
<proteinExistence type="predicted"/>
<evidence type="ECO:0000313" key="2">
    <source>
        <dbReference type="EMBL" id="GHI82375.1"/>
    </source>
</evidence>
<organism evidence="2 3">
    <name type="scientific">Streptomyces spororaveus</name>
    <dbReference type="NCBI Taxonomy" id="284039"/>
    <lineage>
        <taxon>Bacteria</taxon>
        <taxon>Bacillati</taxon>
        <taxon>Actinomycetota</taxon>
        <taxon>Actinomycetes</taxon>
        <taxon>Kitasatosporales</taxon>
        <taxon>Streptomycetaceae</taxon>
        <taxon>Streptomyces</taxon>
    </lineage>
</organism>
<protein>
    <submittedName>
        <fullName evidence="2">Uncharacterized protein</fullName>
    </submittedName>
</protein>
<dbReference type="Proteomes" id="UP000608522">
    <property type="component" value="Unassembled WGS sequence"/>
</dbReference>